<organism evidence="1 2">
    <name type="scientific">Ixodes persulcatus</name>
    <name type="common">Taiga tick</name>
    <dbReference type="NCBI Taxonomy" id="34615"/>
    <lineage>
        <taxon>Eukaryota</taxon>
        <taxon>Metazoa</taxon>
        <taxon>Ecdysozoa</taxon>
        <taxon>Arthropoda</taxon>
        <taxon>Chelicerata</taxon>
        <taxon>Arachnida</taxon>
        <taxon>Acari</taxon>
        <taxon>Parasitiformes</taxon>
        <taxon>Ixodida</taxon>
        <taxon>Ixodoidea</taxon>
        <taxon>Ixodidae</taxon>
        <taxon>Ixodinae</taxon>
        <taxon>Ixodes</taxon>
    </lineage>
</organism>
<feature type="non-terminal residue" evidence="1">
    <location>
        <position position="1"/>
    </location>
</feature>
<accession>A0AC60QE69</accession>
<evidence type="ECO:0000313" key="2">
    <source>
        <dbReference type="Proteomes" id="UP000805193"/>
    </source>
</evidence>
<dbReference type="Proteomes" id="UP000805193">
    <property type="component" value="Unassembled WGS sequence"/>
</dbReference>
<name>A0AC60QE69_IXOPE</name>
<sequence>VGYYKSMNEELDTFCSWFLTDFAKRSVEKNWLFFLNKMEHLITTYTPTITVIEQTSTPWFNNVLKRISNKK</sequence>
<protein>
    <submittedName>
        <fullName evidence="1">Uncharacterized protein</fullName>
    </submittedName>
</protein>
<gene>
    <name evidence="1" type="ORF">HPB47_021172</name>
</gene>
<evidence type="ECO:0000313" key="1">
    <source>
        <dbReference type="EMBL" id="KAG0432074.1"/>
    </source>
</evidence>
<comment type="caution">
    <text evidence="1">The sequence shown here is derived from an EMBL/GenBank/DDBJ whole genome shotgun (WGS) entry which is preliminary data.</text>
</comment>
<feature type="non-terminal residue" evidence="1">
    <location>
        <position position="71"/>
    </location>
</feature>
<keyword evidence="2" id="KW-1185">Reference proteome</keyword>
<reference evidence="1 2" key="1">
    <citation type="journal article" date="2020" name="Cell">
        <title>Large-Scale Comparative Analyses of Tick Genomes Elucidate Their Genetic Diversity and Vector Capacities.</title>
        <authorList>
            <consortium name="Tick Genome and Microbiome Consortium (TIGMIC)"/>
            <person name="Jia N."/>
            <person name="Wang J."/>
            <person name="Shi W."/>
            <person name="Du L."/>
            <person name="Sun Y."/>
            <person name="Zhan W."/>
            <person name="Jiang J.F."/>
            <person name="Wang Q."/>
            <person name="Zhang B."/>
            <person name="Ji P."/>
            <person name="Bell-Sakyi L."/>
            <person name="Cui X.M."/>
            <person name="Yuan T.T."/>
            <person name="Jiang B.G."/>
            <person name="Yang W.F."/>
            <person name="Lam T.T."/>
            <person name="Chang Q.C."/>
            <person name="Ding S.J."/>
            <person name="Wang X.J."/>
            <person name="Zhu J.G."/>
            <person name="Ruan X.D."/>
            <person name="Zhao L."/>
            <person name="Wei J.T."/>
            <person name="Ye R.Z."/>
            <person name="Que T.C."/>
            <person name="Du C.H."/>
            <person name="Zhou Y.H."/>
            <person name="Cheng J.X."/>
            <person name="Dai P.F."/>
            <person name="Guo W.B."/>
            <person name="Han X.H."/>
            <person name="Huang E.J."/>
            <person name="Li L.F."/>
            <person name="Wei W."/>
            <person name="Gao Y.C."/>
            <person name="Liu J.Z."/>
            <person name="Shao H.Z."/>
            <person name="Wang X."/>
            <person name="Wang C.C."/>
            <person name="Yang T.C."/>
            <person name="Huo Q.B."/>
            <person name="Li W."/>
            <person name="Chen H.Y."/>
            <person name="Chen S.E."/>
            <person name="Zhou L.G."/>
            <person name="Ni X.B."/>
            <person name="Tian J.H."/>
            <person name="Sheng Y."/>
            <person name="Liu T."/>
            <person name="Pan Y.S."/>
            <person name="Xia L.Y."/>
            <person name="Li J."/>
            <person name="Zhao F."/>
            <person name="Cao W.C."/>
        </authorList>
    </citation>
    <scope>NUCLEOTIDE SEQUENCE [LARGE SCALE GENOMIC DNA]</scope>
    <source>
        <strain evidence="1">Iper-2018</strain>
    </source>
</reference>
<dbReference type="EMBL" id="JABSTQ010009178">
    <property type="protein sequence ID" value="KAG0432074.1"/>
    <property type="molecule type" value="Genomic_DNA"/>
</dbReference>
<proteinExistence type="predicted"/>